<sequence>MRIMGRKVTFEEKQAIVQWTIDHQNNYQAAVEKFDVSYQRTYDWESLRDNRGRNKGKEPTTELERLRQQVRQLKAEKREMEVQIAFAKKLIKIQNREVHKRFFVNWY</sequence>
<comment type="caution">
    <text evidence="2">The sequence shown here is derived from an EMBL/GenBank/DDBJ whole genome shotgun (WGS) entry which is preliminary data.</text>
</comment>
<dbReference type="AlphaFoldDB" id="A0A0R2GST6"/>
<dbReference type="SUPFAM" id="SSF46689">
    <property type="entry name" value="Homeodomain-like"/>
    <property type="match status" value="1"/>
</dbReference>
<feature type="coiled-coil region" evidence="1">
    <location>
        <begin position="63"/>
        <end position="97"/>
    </location>
</feature>
<keyword evidence="3" id="KW-1185">Reference proteome</keyword>
<evidence type="ECO:0000256" key="1">
    <source>
        <dbReference type="SAM" id="Coils"/>
    </source>
</evidence>
<protein>
    <recommendedName>
        <fullName evidence="4">Transposase</fullName>
    </recommendedName>
</protein>
<dbReference type="Proteomes" id="UP000051639">
    <property type="component" value="Unassembled WGS sequence"/>
</dbReference>
<evidence type="ECO:0000313" key="2">
    <source>
        <dbReference type="EMBL" id="KRN43935.1"/>
    </source>
</evidence>
<accession>A0A0R2GST6</accession>
<proteinExistence type="predicted"/>
<evidence type="ECO:0000313" key="3">
    <source>
        <dbReference type="Proteomes" id="UP000051639"/>
    </source>
</evidence>
<gene>
    <name evidence="2" type="ORF">IV41_GL001021</name>
</gene>
<organism evidence="2 3">
    <name type="scientific">Limosilactobacillus ingluviei</name>
    <dbReference type="NCBI Taxonomy" id="148604"/>
    <lineage>
        <taxon>Bacteria</taxon>
        <taxon>Bacillati</taxon>
        <taxon>Bacillota</taxon>
        <taxon>Bacilli</taxon>
        <taxon>Lactobacillales</taxon>
        <taxon>Lactobacillaceae</taxon>
        <taxon>Limosilactobacillus</taxon>
    </lineage>
</organism>
<dbReference type="EMBL" id="JQBA01000028">
    <property type="protein sequence ID" value="KRN43935.1"/>
    <property type="molecule type" value="Genomic_DNA"/>
</dbReference>
<dbReference type="InterPro" id="IPR009057">
    <property type="entry name" value="Homeodomain-like_sf"/>
</dbReference>
<evidence type="ECO:0008006" key="4">
    <source>
        <dbReference type="Google" id="ProtNLM"/>
    </source>
</evidence>
<reference evidence="2 3" key="1">
    <citation type="journal article" date="2015" name="Genome Announc.">
        <title>Expanding the biotechnology potential of lactobacilli through comparative genomics of 213 strains and associated genera.</title>
        <authorList>
            <person name="Sun Z."/>
            <person name="Harris H.M."/>
            <person name="McCann A."/>
            <person name="Guo C."/>
            <person name="Argimon S."/>
            <person name="Zhang W."/>
            <person name="Yang X."/>
            <person name="Jeffery I.B."/>
            <person name="Cooney J.C."/>
            <person name="Kagawa T.F."/>
            <person name="Liu W."/>
            <person name="Song Y."/>
            <person name="Salvetti E."/>
            <person name="Wrobel A."/>
            <person name="Rasinkangas P."/>
            <person name="Parkhill J."/>
            <person name="Rea M.C."/>
            <person name="O'Sullivan O."/>
            <person name="Ritari J."/>
            <person name="Douillard F.P."/>
            <person name="Paul Ross R."/>
            <person name="Yang R."/>
            <person name="Briner A.E."/>
            <person name="Felis G.E."/>
            <person name="de Vos W.M."/>
            <person name="Barrangou R."/>
            <person name="Klaenhammer T.R."/>
            <person name="Caufield P.W."/>
            <person name="Cui Y."/>
            <person name="Zhang H."/>
            <person name="O'Toole P.W."/>
        </authorList>
    </citation>
    <scope>NUCLEOTIDE SEQUENCE [LARGE SCALE GENOMIC DNA]</scope>
    <source>
        <strain evidence="2 3">DSM 14792</strain>
    </source>
</reference>
<dbReference type="PATRIC" id="fig|148604.4.peg.1058"/>
<name>A0A0R2GST6_9LACO</name>
<keyword evidence="1" id="KW-0175">Coiled coil</keyword>